<keyword evidence="3" id="KW-1185">Reference proteome</keyword>
<dbReference type="Proteomes" id="UP000664857">
    <property type="component" value="Unassembled WGS sequence"/>
</dbReference>
<dbReference type="RefSeq" id="WP_206965572.1">
    <property type="nucleotide sequence ID" value="NZ_JAFLVX010000015.1"/>
</dbReference>
<proteinExistence type="predicted"/>
<evidence type="ECO:0000313" key="2">
    <source>
        <dbReference type="EMBL" id="MBO0476515.1"/>
    </source>
</evidence>
<protein>
    <recommendedName>
        <fullName evidence="4">Late competence protein ComGG</fullName>
    </recommendedName>
</protein>
<evidence type="ECO:0008006" key="4">
    <source>
        <dbReference type="Google" id="ProtNLM"/>
    </source>
</evidence>
<evidence type="ECO:0000256" key="1">
    <source>
        <dbReference type="SAM" id="Phobius"/>
    </source>
</evidence>
<gene>
    <name evidence="2" type="ORF">DOK76_05500</name>
</gene>
<organism evidence="2 3">
    <name type="scientific">Candidatus Vagococcus giribetii</name>
    <dbReference type="NCBI Taxonomy" id="2230876"/>
    <lineage>
        <taxon>Bacteria</taxon>
        <taxon>Bacillati</taxon>
        <taxon>Bacillota</taxon>
        <taxon>Bacilli</taxon>
        <taxon>Lactobacillales</taxon>
        <taxon>Enterococcaceae</taxon>
        <taxon>Vagococcus</taxon>
    </lineage>
</organism>
<sequence>MKKKPIVTFFFRGNQGGILFPVMAILLMMTLLLVYVTDDYFARREMLVNTRDYYVSRAMEEMSLETVRKDTEAAEVVVYFNQGKSKWKKGDNLADYQVITSLSNQYKRTSHRNLTTKR</sequence>
<keyword evidence="1" id="KW-0812">Transmembrane</keyword>
<reference evidence="2 3" key="1">
    <citation type="submission" date="2021-03" db="EMBL/GenBank/DDBJ databases">
        <title>Enterococcal diversity collection.</title>
        <authorList>
            <person name="Gilmore M.S."/>
            <person name="Schwartzman J."/>
            <person name="Van Tyne D."/>
            <person name="Martin M."/>
            <person name="Earl A.M."/>
            <person name="Manson A.L."/>
            <person name="Straub T."/>
            <person name="Salamzade R."/>
            <person name="Saavedra J."/>
            <person name="Lebreton F."/>
            <person name="Prichula J."/>
            <person name="Schaufler K."/>
            <person name="Gaca A."/>
            <person name="Sgardioli B."/>
            <person name="Wagenaar J."/>
            <person name="Strong T."/>
        </authorList>
    </citation>
    <scope>NUCLEOTIDE SEQUENCE [LARGE SCALE GENOMIC DNA]</scope>
    <source>
        <strain evidence="2 3">DIV0080</strain>
    </source>
</reference>
<dbReference type="NCBIfam" id="NF041014">
    <property type="entry name" value="pilin_ComGG_2"/>
    <property type="match status" value="1"/>
</dbReference>
<keyword evidence="1" id="KW-1133">Transmembrane helix</keyword>
<dbReference type="EMBL" id="JAFLVX010000015">
    <property type="protein sequence ID" value="MBO0476515.1"/>
    <property type="molecule type" value="Genomic_DNA"/>
</dbReference>
<name>A0ABS3HRY0_9ENTE</name>
<evidence type="ECO:0000313" key="3">
    <source>
        <dbReference type="Proteomes" id="UP000664857"/>
    </source>
</evidence>
<keyword evidence="1" id="KW-0472">Membrane</keyword>
<accession>A0ABS3HRY0</accession>
<feature type="transmembrane region" description="Helical" evidence="1">
    <location>
        <begin position="18"/>
        <end position="36"/>
    </location>
</feature>
<comment type="caution">
    <text evidence="2">The sequence shown here is derived from an EMBL/GenBank/DDBJ whole genome shotgun (WGS) entry which is preliminary data.</text>
</comment>
<dbReference type="InterPro" id="IPR047665">
    <property type="entry name" value="ComGG_streptococcus-type"/>
</dbReference>